<sequence>MKYSLFFFLIFSFVLSLLGSDKPKTNKINHYFRCFIFCNNIPHEGKKVKLYHKRRNGKSYKYLDKSYTQFDGAVYLKKALALEKNDVLQVRIYHFCYQGIKKKCPYLYTINLHENEFKYDRFGKKLHQMRTLYLNYTNVLGTKTCEK</sequence>
<protein>
    <submittedName>
        <fullName evidence="3 4">Uncharacterized protein</fullName>
    </submittedName>
</protein>
<feature type="chain" id="PRO_5005328706" evidence="1">
    <location>
        <begin position="17"/>
        <end position="147"/>
    </location>
</feature>
<evidence type="ECO:0000313" key="4">
    <source>
        <dbReference type="WBParaSite" id="TCONS_00013594.p1"/>
    </source>
</evidence>
<dbReference type="WBParaSite" id="TCONS_00013594.p1">
    <property type="protein sequence ID" value="TCONS_00013594.p1"/>
    <property type="gene ID" value="XLOC_008373"/>
</dbReference>
<organism evidence="3">
    <name type="scientific">Strongyloides stercoralis</name>
    <name type="common">Threadworm</name>
    <dbReference type="NCBI Taxonomy" id="6248"/>
    <lineage>
        <taxon>Eukaryota</taxon>
        <taxon>Metazoa</taxon>
        <taxon>Ecdysozoa</taxon>
        <taxon>Nematoda</taxon>
        <taxon>Chromadorea</taxon>
        <taxon>Rhabditida</taxon>
        <taxon>Tylenchina</taxon>
        <taxon>Panagrolaimomorpha</taxon>
        <taxon>Strongyloidoidea</taxon>
        <taxon>Strongyloididae</taxon>
        <taxon>Strongyloides</taxon>
    </lineage>
</organism>
<accession>A0A0K0ERY6</accession>
<evidence type="ECO:0000313" key="2">
    <source>
        <dbReference type="Proteomes" id="UP000035681"/>
    </source>
</evidence>
<dbReference type="Proteomes" id="UP000035681">
    <property type="component" value="Unplaced"/>
</dbReference>
<evidence type="ECO:0000256" key="1">
    <source>
        <dbReference type="SAM" id="SignalP"/>
    </source>
</evidence>
<name>A0A0K0ERY6_STRER</name>
<keyword evidence="2" id="KW-1185">Reference proteome</keyword>
<reference evidence="3" key="1">
    <citation type="submission" date="2015-08" db="UniProtKB">
        <authorList>
            <consortium name="WormBaseParasite"/>
        </authorList>
    </citation>
    <scope>IDENTIFICATION</scope>
</reference>
<keyword evidence="1" id="KW-0732">Signal</keyword>
<evidence type="ECO:0000313" key="3">
    <source>
        <dbReference type="WBParaSite" id="SSTP_0001221600.1"/>
    </source>
</evidence>
<proteinExistence type="predicted"/>
<dbReference type="WBParaSite" id="SSTP_0001221600.1">
    <property type="protein sequence ID" value="SSTP_0001221600.1"/>
    <property type="gene ID" value="SSTP_0001221600"/>
</dbReference>
<dbReference type="AlphaFoldDB" id="A0A0K0ERY6"/>
<feature type="signal peptide" evidence="1">
    <location>
        <begin position="1"/>
        <end position="16"/>
    </location>
</feature>